<dbReference type="GO" id="GO:0006635">
    <property type="term" value="P:fatty acid beta-oxidation"/>
    <property type="evidence" value="ECO:0007669"/>
    <property type="project" value="TreeGrafter"/>
</dbReference>
<evidence type="ECO:0000256" key="2">
    <source>
        <dbReference type="ARBA" id="ARBA00023239"/>
    </source>
</evidence>
<evidence type="ECO:0000313" key="5">
    <source>
        <dbReference type="Proteomes" id="UP000236884"/>
    </source>
</evidence>
<dbReference type="InterPro" id="IPR014748">
    <property type="entry name" value="Enoyl-CoA_hydra_C"/>
</dbReference>
<comment type="similarity">
    <text evidence="1 3">Belongs to the enoyl-CoA hydratase/isomerase family.</text>
</comment>
<dbReference type="Gene3D" id="1.10.12.10">
    <property type="entry name" value="Lyase 2-enoyl-coa Hydratase, Chain A, domain 2"/>
    <property type="match status" value="1"/>
</dbReference>
<protein>
    <submittedName>
        <fullName evidence="4">Putative enoyl-CoA hydratase echA8</fullName>
        <ecNumber evidence="4">4.2.1.17</ecNumber>
    </submittedName>
</protein>
<dbReference type="InterPro" id="IPR001753">
    <property type="entry name" value="Enoyl-CoA_hydra/iso"/>
</dbReference>
<dbReference type="PROSITE" id="PS00166">
    <property type="entry name" value="ENOYL_COA_HYDRATASE"/>
    <property type="match status" value="1"/>
</dbReference>
<dbReference type="Proteomes" id="UP000236884">
    <property type="component" value="Chromosome"/>
</dbReference>
<dbReference type="InterPro" id="IPR018376">
    <property type="entry name" value="Enoyl-CoA_hyd/isom_CS"/>
</dbReference>
<dbReference type="AlphaFoldDB" id="A0A0S3PSK1"/>
<evidence type="ECO:0000256" key="3">
    <source>
        <dbReference type="RuleBase" id="RU003707"/>
    </source>
</evidence>
<sequence length="258" mass="28167">MSDGEVRLVREGPVAYVTFDRPQARNAMTWKMYNEFVAICNELRNDKSVRTAVFRGAGGKAFIAGTDIAQFLEFKKPEDGLAYEKKIEGFLTGLETLGIPTIAVVEGFAVGGGMAIASVCDFRVATPGTKFGVPIARTLGNCMSTGNVARLVANVGPAVAKRMLLLGELLTAEAAERLGFVHAVVPPEEIDARVKEMTDRLVKNAPITMRVSKEALRRSTEAFVLDGEDLVRETYGSNDFREGVKAFTEKREPQWTNT</sequence>
<dbReference type="NCBIfam" id="NF004796">
    <property type="entry name" value="PRK06144.1"/>
    <property type="match status" value="1"/>
</dbReference>
<proteinExistence type="inferred from homology"/>
<accession>A0A0S3PSK1</accession>
<keyword evidence="5" id="KW-1185">Reference proteome</keyword>
<dbReference type="GO" id="GO:0004300">
    <property type="term" value="F:enoyl-CoA hydratase activity"/>
    <property type="evidence" value="ECO:0007669"/>
    <property type="project" value="UniProtKB-EC"/>
</dbReference>
<evidence type="ECO:0000256" key="1">
    <source>
        <dbReference type="ARBA" id="ARBA00005254"/>
    </source>
</evidence>
<dbReference type="EC" id="4.2.1.17" evidence="4"/>
<dbReference type="Gene3D" id="3.90.226.10">
    <property type="entry name" value="2-enoyl-CoA Hydratase, Chain A, domain 1"/>
    <property type="match status" value="1"/>
</dbReference>
<dbReference type="OrthoDB" id="9810797at2"/>
<dbReference type="KEGG" id="vgo:GJW-30_1_01371"/>
<dbReference type="SUPFAM" id="SSF52096">
    <property type="entry name" value="ClpP/crotonase"/>
    <property type="match status" value="1"/>
</dbReference>
<gene>
    <name evidence="4" type="primary">echA8_5</name>
    <name evidence="4" type="ORF">GJW-30_1_01371</name>
</gene>
<dbReference type="RefSeq" id="WP_096353385.1">
    <property type="nucleotide sequence ID" value="NZ_AP014946.1"/>
</dbReference>
<dbReference type="CDD" id="cd06558">
    <property type="entry name" value="crotonase-like"/>
    <property type="match status" value="1"/>
</dbReference>
<name>A0A0S3PSK1_9BRAD</name>
<evidence type="ECO:0000313" key="4">
    <source>
        <dbReference type="EMBL" id="BAT58844.1"/>
    </source>
</evidence>
<reference evidence="4 5" key="1">
    <citation type="submission" date="2015-08" db="EMBL/GenBank/DDBJ databases">
        <title>Investigation of the bacterial diversity of lava forest soil.</title>
        <authorList>
            <person name="Lee J.S."/>
        </authorList>
    </citation>
    <scope>NUCLEOTIDE SEQUENCE [LARGE SCALE GENOMIC DNA]</scope>
    <source>
        <strain evidence="4 5">GJW-30</strain>
    </source>
</reference>
<dbReference type="PANTHER" id="PTHR11941:SF54">
    <property type="entry name" value="ENOYL-COA HYDRATASE, MITOCHONDRIAL"/>
    <property type="match status" value="1"/>
</dbReference>
<dbReference type="InterPro" id="IPR029045">
    <property type="entry name" value="ClpP/crotonase-like_dom_sf"/>
</dbReference>
<keyword evidence="2 4" id="KW-0456">Lyase</keyword>
<dbReference type="Pfam" id="PF00378">
    <property type="entry name" value="ECH_1"/>
    <property type="match status" value="1"/>
</dbReference>
<dbReference type="PANTHER" id="PTHR11941">
    <property type="entry name" value="ENOYL-COA HYDRATASE-RELATED"/>
    <property type="match status" value="1"/>
</dbReference>
<dbReference type="EMBL" id="AP014946">
    <property type="protein sequence ID" value="BAT58844.1"/>
    <property type="molecule type" value="Genomic_DNA"/>
</dbReference>
<organism evidence="4 5">
    <name type="scientific">Variibacter gotjawalensis</name>
    <dbReference type="NCBI Taxonomy" id="1333996"/>
    <lineage>
        <taxon>Bacteria</taxon>
        <taxon>Pseudomonadati</taxon>
        <taxon>Pseudomonadota</taxon>
        <taxon>Alphaproteobacteria</taxon>
        <taxon>Hyphomicrobiales</taxon>
        <taxon>Nitrobacteraceae</taxon>
        <taxon>Variibacter</taxon>
    </lineage>
</organism>